<proteinExistence type="predicted"/>
<keyword evidence="3" id="KW-1185">Reference proteome</keyword>
<gene>
    <name evidence="2" type="ORF">DNG_07522</name>
</gene>
<dbReference type="EMBL" id="ONZQ02000011">
    <property type="protein sequence ID" value="SPO04837.1"/>
    <property type="molecule type" value="Genomic_DNA"/>
</dbReference>
<evidence type="ECO:0000256" key="1">
    <source>
        <dbReference type="SAM" id="SignalP"/>
    </source>
</evidence>
<comment type="caution">
    <text evidence="2">The sequence shown here is derived from an EMBL/GenBank/DDBJ whole genome shotgun (WGS) entry which is preliminary data.</text>
</comment>
<protein>
    <submittedName>
        <fullName evidence="2">Uncharacterized protein</fullName>
    </submittedName>
</protein>
<accession>A0AAE8N2J3</accession>
<organism evidence="2 3">
    <name type="scientific">Cephalotrichum gorgonifer</name>
    <dbReference type="NCBI Taxonomy" id="2041049"/>
    <lineage>
        <taxon>Eukaryota</taxon>
        <taxon>Fungi</taxon>
        <taxon>Dikarya</taxon>
        <taxon>Ascomycota</taxon>
        <taxon>Pezizomycotina</taxon>
        <taxon>Sordariomycetes</taxon>
        <taxon>Hypocreomycetidae</taxon>
        <taxon>Microascales</taxon>
        <taxon>Microascaceae</taxon>
        <taxon>Cephalotrichum</taxon>
    </lineage>
</organism>
<reference evidence="2" key="1">
    <citation type="submission" date="2018-03" db="EMBL/GenBank/DDBJ databases">
        <authorList>
            <person name="Guldener U."/>
        </authorList>
    </citation>
    <scope>NUCLEOTIDE SEQUENCE</scope>
</reference>
<evidence type="ECO:0000313" key="2">
    <source>
        <dbReference type="EMBL" id="SPO04837.1"/>
    </source>
</evidence>
<evidence type="ECO:0000313" key="3">
    <source>
        <dbReference type="Proteomes" id="UP001187682"/>
    </source>
</evidence>
<feature type="chain" id="PRO_5042283022" evidence="1">
    <location>
        <begin position="25"/>
        <end position="429"/>
    </location>
</feature>
<dbReference type="AlphaFoldDB" id="A0AAE8N2J3"/>
<sequence length="429" mass="46072">MYTSRILSAIQAAQLLTLAAPSYATPLAHVFPRQSVEDICSVDYSDPAAVWQNTGAASFLEKFLAENGPDDWVANMDQKTTAGGTQGHSNLNCVDLLASNCRYPTVQCQFYTPPELFHIRNAIATAHSIFVGLHEGLQSSTIENILKIDQIVADFGPPDEPNPFSILAGIFGILWAVTGANPIAGAITGIASSAFGLASLSPSDPGPGGELKAQLAQHFTDANAQLEAMTRKIFGGEGLGGSDSILTPDLILSLSTPLAGGAAALLQTLVAPGYETITDFFKDGKFLRDGGLDETVRQTIIGSGLAIRQRLAMTALSKDHLIFAHVGVKDQAECEQYGQSGRFLLNQCFSIWKVSTLSHINSDMLGKFDDGKSGYDLRLEDLYLNAFDCWANYPLEDSHEMGTEDAHIEGATRPYPKCFFNMVVVSVNV</sequence>
<feature type="signal peptide" evidence="1">
    <location>
        <begin position="1"/>
        <end position="24"/>
    </location>
</feature>
<name>A0AAE8N2J3_9PEZI</name>
<keyword evidence="1" id="KW-0732">Signal</keyword>
<dbReference type="Proteomes" id="UP001187682">
    <property type="component" value="Unassembled WGS sequence"/>
</dbReference>